<dbReference type="Pfam" id="PF21259">
    <property type="entry name" value="Rgg_C"/>
    <property type="match status" value="1"/>
</dbReference>
<proteinExistence type="predicted"/>
<dbReference type="CDD" id="cd00093">
    <property type="entry name" value="HTH_XRE"/>
    <property type="match status" value="1"/>
</dbReference>
<dbReference type="InterPro" id="IPR001387">
    <property type="entry name" value="Cro/C1-type_HTH"/>
</dbReference>
<dbReference type="PANTHER" id="PTHR37038:SF12">
    <property type="entry name" value="TRANSCRIPTIONAL REGULATOR"/>
    <property type="match status" value="1"/>
</dbReference>
<evidence type="ECO:0000313" key="3">
    <source>
        <dbReference type="Proteomes" id="UP000076519"/>
    </source>
</evidence>
<comment type="caution">
    <text evidence="2">The sequence shown here is derived from an EMBL/GenBank/DDBJ whole genome shotgun (WGS) entry which is preliminary data.</text>
</comment>
<dbReference type="EMBL" id="LIYF01000015">
    <property type="protein sequence ID" value="KZK07199.1"/>
    <property type="molecule type" value="Genomic_DNA"/>
</dbReference>
<dbReference type="SMART" id="SM00530">
    <property type="entry name" value="HTH_XRE"/>
    <property type="match status" value="1"/>
</dbReference>
<reference evidence="2 3" key="1">
    <citation type="submission" date="2015-08" db="EMBL/GenBank/DDBJ databases">
        <title>Draft Genome Sequences of 11 Lactococcus lactis subspecies cremoris strains.</title>
        <authorList>
            <person name="Wels M."/>
            <person name="Backus L."/>
            <person name="Boekhorst J."/>
            <person name="Dijkstra A."/>
            <person name="Beerthuizen M."/>
            <person name="Siezen R."/>
            <person name="Bachmann H."/>
            <person name="Van Hijum S."/>
        </authorList>
    </citation>
    <scope>NUCLEOTIDE SEQUENCE [LARGE SCALE GENOMIC DNA]</scope>
    <source>
        <strain evidence="2 3">KW10</strain>
    </source>
</reference>
<dbReference type="PANTHER" id="PTHR37038">
    <property type="entry name" value="TRANSCRIPTIONAL REGULATOR-RELATED"/>
    <property type="match status" value="1"/>
</dbReference>
<dbReference type="AlphaFoldDB" id="A0A166JY20"/>
<sequence>MDKEIGKIFRELRHEKGLSLEKASEGVISISQLSHFERGKGDLTTGKFFALIKNIDVSIDEFSAILTNDASSLLFEQTGRLEQAGKIDELVKLYENERKIYRKTNERQHQLNTIALKSMLINYGKFKSLTTIEQEILENYFYEIEEWKPSNLRFFAIALTQLDNKSIVFYLDNILEQNNLDNNLILMILRNAIYILSHNNQTEKVKNYLEQFKVRIPQIGNIEIGISYAIQEADLYEMSGNIQATITILKRIAKTYEAFFMPEKAKIYREEIKKLQQKL</sequence>
<dbReference type="GO" id="GO:0003677">
    <property type="term" value="F:DNA binding"/>
    <property type="evidence" value="ECO:0007669"/>
    <property type="project" value="InterPro"/>
</dbReference>
<dbReference type="Pfam" id="PF01381">
    <property type="entry name" value="HTH_3"/>
    <property type="match status" value="1"/>
</dbReference>
<evidence type="ECO:0000259" key="1">
    <source>
        <dbReference type="PROSITE" id="PS50943"/>
    </source>
</evidence>
<dbReference type="Gene3D" id="1.10.260.40">
    <property type="entry name" value="lambda repressor-like DNA-binding domains"/>
    <property type="match status" value="1"/>
</dbReference>
<dbReference type="GeneID" id="61110575"/>
<dbReference type="InterPro" id="IPR010982">
    <property type="entry name" value="Lambda_DNA-bd_dom_sf"/>
</dbReference>
<dbReference type="PATRIC" id="fig|1359.32.peg.773"/>
<dbReference type="SUPFAM" id="SSF47413">
    <property type="entry name" value="lambda repressor-like DNA-binding domains"/>
    <property type="match status" value="1"/>
</dbReference>
<accession>A0A166JY20</accession>
<dbReference type="InterPro" id="IPR053163">
    <property type="entry name" value="HTH-type_regulator_Rgg"/>
</dbReference>
<gene>
    <name evidence="2" type="ORF">AB996_0891</name>
</gene>
<name>A0A166JY20_LACLC</name>
<dbReference type="Proteomes" id="UP000076519">
    <property type="component" value="Unassembled WGS sequence"/>
</dbReference>
<dbReference type="InterPro" id="IPR010057">
    <property type="entry name" value="Transcription_activator_Rgg_C"/>
</dbReference>
<evidence type="ECO:0000313" key="2">
    <source>
        <dbReference type="EMBL" id="KZK07199.1"/>
    </source>
</evidence>
<dbReference type="PROSITE" id="PS50943">
    <property type="entry name" value="HTH_CROC1"/>
    <property type="match status" value="1"/>
</dbReference>
<protein>
    <submittedName>
        <fullName evidence="2">Positive transcriptional regulator MutR family</fullName>
    </submittedName>
</protein>
<dbReference type="RefSeq" id="WP_021038026.1">
    <property type="nucleotide sequence ID" value="NZ_LIYF01000015.1"/>
</dbReference>
<organism evidence="2 3">
    <name type="scientific">Lactococcus lactis subsp. cremoris</name>
    <name type="common">Streptococcus cremoris</name>
    <dbReference type="NCBI Taxonomy" id="1359"/>
    <lineage>
        <taxon>Bacteria</taxon>
        <taxon>Bacillati</taxon>
        <taxon>Bacillota</taxon>
        <taxon>Bacilli</taxon>
        <taxon>Lactobacillales</taxon>
        <taxon>Streptococcaceae</taxon>
        <taxon>Lactococcus</taxon>
    </lineage>
</organism>
<feature type="domain" description="HTH cro/C1-type" evidence="1">
    <location>
        <begin position="9"/>
        <end position="62"/>
    </location>
</feature>